<evidence type="ECO:0000256" key="4">
    <source>
        <dbReference type="ARBA" id="ARBA00023002"/>
    </source>
</evidence>
<dbReference type="PANTHER" id="PTHR13789">
    <property type="entry name" value="MONOOXYGENASE"/>
    <property type="match status" value="1"/>
</dbReference>
<evidence type="ECO:0000259" key="7">
    <source>
        <dbReference type="Pfam" id="PF01494"/>
    </source>
</evidence>
<evidence type="ECO:0000313" key="9">
    <source>
        <dbReference type="Proteomes" id="UP001362999"/>
    </source>
</evidence>
<keyword evidence="5" id="KW-0503">Monooxygenase</keyword>
<dbReference type="Proteomes" id="UP001362999">
    <property type="component" value="Unassembled WGS sequence"/>
</dbReference>
<evidence type="ECO:0000256" key="2">
    <source>
        <dbReference type="ARBA" id="ARBA00022630"/>
    </source>
</evidence>
<dbReference type="EMBL" id="JAWWNJ010000001">
    <property type="protein sequence ID" value="KAK7063519.1"/>
    <property type="molecule type" value="Genomic_DNA"/>
</dbReference>
<keyword evidence="6" id="KW-0472">Membrane</keyword>
<proteinExistence type="inferred from homology"/>
<dbReference type="SUPFAM" id="SSF51905">
    <property type="entry name" value="FAD/NAD(P)-binding domain"/>
    <property type="match status" value="1"/>
</dbReference>
<dbReference type="InterPro" id="IPR036188">
    <property type="entry name" value="FAD/NAD-bd_sf"/>
</dbReference>
<comment type="similarity">
    <text evidence="1">Belongs to the paxM FAD-dependent monooxygenase family.</text>
</comment>
<evidence type="ECO:0000313" key="8">
    <source>
        <dbReference type="EMBL" id="KAK7063519.1"/>
    </source>
</evidence>
<dbReference type="Pfam" id="PF01494">
    <property type="entry name" value="FAD_binding_3"/>
    <property type="match status" value="1"/>
</dbReference>
<evidence type="ECO:0000256" key="3">
    <source>
        <dbReference type="ARBA" id="ARBA00022827"/>
    </source>
</evidence>
<feature type="domain" description="FAD-binding" evidence="7">
    <location>
        <begin position="13"/>
        <end position="375"/>
    </location>
</feature>
<keyword evidence="3" id="KW-0274">FAD</keyword>
<keyword evidence="6" id="KW-0812">Transmembrane</keyword>
<dbReference type="InterPro" id="IPR002938">
    <property type="entry name" value="FAD-bd"/>
</dbReference>
<protein>
    <submittedName>
        <fullName evidence="8">FAD/NAD(P)-binding domain-containing protein</fullName>
    </submittedName>
</protein>
<dbReference type="GO" id="GO:0004497">
    <property type="term" value="F:monooxygenase activity"/>
    <property type="evidence" value="ECO:0007669"/>
    <property type="project" value="UniProtKB-KW"/>
</dbReference>
<accession>A0AAW0EEP8</accession>
<dbReference type="SUPFAM" id="SSF54373">
    <property type="entry name" value="FAD-linked reductases, C-terminal domain"/>
    <property type="match status" value="1"/>
</dbReference>
<evidence type="ECO:0000256" key="5">
    <source>
        <dbReference type="ARBA" id="ARBA00023033"/>
    </source>
</evidence>
<organism evidence="8 9">
    <name type="scientific">Favolaschia claudopus</name>
    <dbReference type="NCBI Taxonomy" id="2862362"/>
    <lineage>
        <taxon>Eukaryota</taxon>
        <taxon>Fungi</taxon>
        <taxon>Dikarya</taxon>
        <taxon>Basidiomycota</taxon>
        <taxon>Agaricomycotina</taxon>
        <taxon>Agaricomycetes</taxon>
        <taxon>Agaricomycetidae</taxon>
        <taxon>Agaricales</taxon>
        <taxon>Marasmiineae</taxon>
        <taxon>Mycenaceae</taxon>
        <taxon>Favolaschia</taxon>
    </lineage>
</organism>
<dbReference type="PANTHER" id="PTHR13789:SF314">
    <property type="entry name" value="FAD-BINDING DOMAIN-CONTAINING PROTEIN"/>
    <property type="match status" value="1"/>
</dbReference>
<gene>
    <name evidence="8" type="ORF">R3P38DRAFT_3340</name>
</gene>
<dbReference type="Gene3D" id="3.50.50.60">
    <property type="entry name" value="FAD/NAD(P)-binding domain"/>
    <property type="match status" value="1"/>
</dbReference>
<keyword evidence="4" id="KW-0560">Oxidoreductase</keyword>
<reference evidence="8 9" key="1">
    <citation type="journal article" date="2024" name="J Genomics">
        <title>Draft genome sequencing and assembly of Favolaschia claudopus CIRM-BRFM 2984 isolated from oak limbs.</title>
        <authorList>
            <person name="Navarro D."/>
            <person name="Drula E."/>
            <person name="Chaduli D."/>
            <person name="Cazenave R."/>
            <person name="Ahrendt S."/>
            <person name="Wang J."/>
            <person name="Lipzen A."/>
            <person name="Daum C."/>
            <person name="Barry K."/>
            <person name="Grigoriev I.V."/>
            <person name="Favel A."/>
            <person name="Rosso M.N."/>
            <person name="Martin F."/>
        </authorList>
    </citation>
    <scope>NUCLEOTIDE SEQUENCE [LARGE SCALE GENOMIC DNA]</scope>
    <source>
        <strain evidence="8 9">CIRM-BRFM 2984</strain>
    </source>
</reference>
<evidence type="ECO:0000256" key="6">
    <source>
        <dbReference type="SAM" id="Phobius"/>
    </source>
</evidence>
<keyword evidence="6" id="KW-1133">Transmembrane helix</keyword>
<name>A0AAW0EEP8_9AGAR</name>
<dbReference type="PRINTS" id="PR00420">
    <property type="entry name" value="RNGMNOXGNASE"/>
</dbReference>
<dbReference type="InterPro" id="IPR050493">
    <property type="entry name" value="FAD-dep_Monooxygenase_BioMet"/>
</dbReference>
<comment type="caution">
    <text evidence="8">The sequence shown here is derived from an EMBL/GenBank/DDBJ whole genome shotgun (WGS) entry which is preliminary data.</text>
</comment>
<evidence type="ECO:0000256" key="1">
    <source>
        <dbReference type="ARBA" id="ARBA00007992"/>
    </source>
</evidence>
<sequence length="410" mass="45110">MSPTQQPPRPLNISIVGAGIGGLAAAIALRRHGHLVTIFETSQAKTEIGAGITVQRNALRILESFEGFTRQNLNAAQFDGVVIFDAESGTGTERPLPEAMRSEARQSLSCHRNDLHRELRRLATDETVSASRPAKLLLDTKVIACDAATGTVTLAGGEIIAADVVIGADGIRSVVRTSILGHVVKPPASGWTCFRCLFDASNIRDIEELKWFTEGMHGARNVRMPPRDDEDTDVKFFFTYPCRNGTLVNFVGFYADSEQESEDWSSTTTLDEVHQKFTSFHPKFLRLLSLPLKTPILRWQVRVVPVLAAWTRGRTALLGDAAHGTLPTLGQGAAMAVEDAAALGYLLPFGVSREDVPARLEAYEKLRKERGEFVSRESVLNAVKPARGGEYFRCKIFYFYVFSLLGFGLR</sequence>
<dbReference type="AlphaFoldDB" id="A0AAW0EEP8"/>
<keyword evidence="9" id="KW-1185">Reference proteome</keyword>
<dbReference type="GO" id="GO:0071949">
    <property type="term" value="F:FAD binding"/>
    <property type="evidence" value="ECO:0007669"/>
    <property type="project" value="InterPro"/>
</dbReference>
<feature type="transmembrane region" description="Helical" evidence="6">
    <location>
        <begin position="12"/>
        <end position="29"/>
    </location>
</feature>
<keyword evidence="2" id="KW-0285">Flavoprotein</keyword>